<protein>
    <submittedName>
        <fullName evidence="8">Atlastin-like</fullName>
    </submittedName>
</protein>
<dbReference type="OMA" id="DWSFPYD"/>
<dbReference type="GeneID" id="113393835"/>
<dbReference type="RefSeq" id="XP_026486702.2">
    <property type="nucleotide sequence ID" value="XM_026630917.2"/>
</dbReference>
<dbReference type="CDD" id="cd01851">
    <property type="entry name" value="GBP"/>
    <property type="match status" value="1"/>
</dbReference>
<evidence type="ECO:0000256" key="2">
    <source>
        <dbReference type="ARBA" id="ARBA00022801"/>
    </source>
</evidence>
<dbReference type="InterPro" id="IPR015894">
    <property type="entry name" value="Guanylate-bd_N"/>
</dbReference>
<keyword evidence="5" id="KW-1133">Transmembrane helix</keyword>
<comment type="similarity">
    <text evidence="4">Belongs to the TRAFAC class dynamin-like GTPase superfamily. GB1/RHD3 GTPase family.</text>
</comment>
<evidence type="ECO:0000256" key="1">
    <source>
        <dbReference type="ARBA" id="ARBA00022741"/>
    </source>
</evidence>
<sequence length="520" mass="57709">MEDLNSGKGIQVLVPGPDHKFTLNEEALEKLLLRDDIKDCPIVIISVAGAFRKGKSFLLSFFLRYMHNKYNLSDGGSKWLGNADEPLQGFSWRGGSERHTTGLLLWSQPFIATLENGDKVVIYLMDTQGTFDSESTVKDNATVFALSTMLSSVQIYNLSQNIEEDDLQHLQLFTDYGRLALETSSGKPFQRLQLLVRDWSFPYDYPYGEKGGQQLLEKRLAIREEQHHELQSLRHHIASCFEELKCFLMPHPGLTVATNPNFKGNLSDISEEFKQALKEFIPMLVAPENLIVKKIAGQKVKAKDLLLYLKSYMNIFNGSTLPEPKTILEATAEANNLSAVAEAREVYETLMEEVAGGAKPYMQPSLLQQEHRRARDKALHAFRSKKKMGGDAFSENYGEKLFKELEEQYEQYRLRNDDKNVLRRAGTALVLLALALAAWLLAAAAQALGLAALHSLASALALAAGAALLLWAYSRLTGNFGELAQMLDEKTAVVIQMFGGAVARQAAAAALGCGADKKTT</sequence>
<keyword evidence="3" id="KW-0342">GTP-binding</keyword>
<dbReference type="PANTHER" id="PTHR10751">
    <property type="entry name" value="GUANYLATE BINDING PROTEIN"/>
    <property type="match status" value="1"/>
</dbReference>
<keyword evidence="5" id="KW-0472">Membrane</keyword>
<dbReference type="InterPro" id="IPR036543">
    <property type="entry name" value="Guanylate-bd_C_sf"/>
</dbReference>
<dbReference type="Proteomes" id="UP001652626">
    <property type="component" value="Chromosome 19"/>
</dbReference>
<keyword evidence="5" id="KW-0812">Transmembrane</keyword>
<organism evidence="7 8">
    <name type="scientific">Vanessa tameamea</name>
    <name type="common">Kamehameha butterfly</name>
    <dbReference type="NCBI Taxonomy" id="334116"/>
    <lineage>
        <taxon>Eukaryota</taxon>
        <taxon>Metazoa</taxon>
        <taxon>Ecdysozoa</taxon>
        <taxon>Arthropoda</taxon>
        <taxon>Hexapoda</taxon>
        <taxon>Insecta</taxon>
        <taxon>Pterygota</taxon>
        <taxon>Neoptera</taxon>
        <taxon>Endopterygota</taxon>
        <taxon>Lepidoptera</taxon>
        <taxon>Glossata</taxon>
        <taxon>Ditrysia</taxon>
        <taxon>Papilionoidea</taxon>
        <taxon>Nymphalidae</taxon>
        <taxon>Nymphalinae</taxon>
        <taxon>Vanessa</taxon>
    </lineage>
</organism>
<keyword evidence="2" id="KW-0378">Hydrolase</keyword>
<keyword evidence="7" id="KW-1185">Reference proteome</keyword>
<dbReference type="GO" id="GO:0005789">
    <property type="term" value="C:endoplasmic reticulum membrane"/>
    <property type="evidence" value="ECO:0007669"/>
    <property type="project" value="UniProtKB-SubCell"/>
</dbReference>
<evidence type="ECO:0000256" key="3">
    <source>
        <dbReference type="ARBA" id="ARBA00023134"/>
    </source>
</evidence>
<evidence type="ECO:0000259" key="6">
    <source>
        <dbReference type="PROSITE" id="PS51715"/>
    </source>
</evidence>
<dbReference type="AlphaFoldDB" id="A0A8B8HQ54"/>
<proteinExistence type="inferred from homology"/>
<dbReference type="InterPro" id="IPR027417">
    <property type="entry name" value="P-loop_NTPase"/>
</dbReference>
<gene>
    <name evidence="8" type="primary">LOC113393835</name>
</gene>
<dbReference type="SUPFAM" id="SSF52540">
    <property type="entry name" value="P-loop containing nucleoside triphosphate hydrolases"/>
    <property type="match status" value="1"/>
</dbReference>
<feature type="domain" description="GB1/RHD3-type G" evidence="6">
    <location>
        <begin position="39"/>
        <end position="289"/>
    </location>
</feature>
<dbReference type="Pfam" id="PF02263">
    <property type="entry name" value="GBP"/>
    <property type="match status" value="1"/>
</dbReference>
<dbReference type="GO" id="GO:0005525">
    <property type="term" value="F:GTP binding"/>
    <property type="evidence" value="ECO:0007669"/>
    <property type="project" value="UniProtKB-KW"/>
</dbReference>
<evidence type="ECO:0000313" key="7">
    <source>
        <dbReference type="Proteomes" id="UP001652626"/>
    </source>
</evidence>
<accession>A0A8B8HQ54</accession>
<evidence type="ECO:0000313" key="8">
    <source>
        <dbReference type="RefSeq" id="XP_026486702.2"/>
    </source>
</evidence>
<dbReference type="SUPFAM" id="SSF48340">
    <property type="entry name" value="Interferon-induced guanylate-binding protein 1 (GBP1), C-terminal domain"/>
    <property type="match status" value="1"/>
</dbReference>
<dbReference type="OrthoDB" id="7788754at2759"/>
<keyword evidence="1" id="KW-0547">Nucleotide-binding</keyword>
<reference evidence="8" key="1">
    <citation type="submission" date="2025-08" db="UniProtKB">
        <authorList>
            <consortium name="RefSeq"/>
        </authorList>
    </citation>
    <scope>IDENTIFICATION</scope>
    <source>
        <tissue evidence="8">Whole body</tissue>
    </source>
</reference>
<evidence type="ECO:0000256" key="5">
    <source>
        <dbReference type="SAM" id="Phobius"/>
    </source>
</evidence>
<feature type="transmembrane region" description="Helical" evidence="5">
    <location>
        <begin position="425"/>
        <end position="445"/>
    </location>
</feature>
<dbReference type="Gene3D" id="1.20.58.420">
    <property type="entry name" value="AHSP"/>
    <property type="match status" value="1"/>
</dbReference>
<dbReference type="GO" id="GO:0003924">
    <property type="term" value="F:GTPase activity"/>
    <property type="evidence" value="ECO:0007669"/>
    <property type="project" value="InterPro"/>
</dbReference>
<dbReference type="PROSITE" id="PS51715">
    <property type="entry name" value="G_GB1_RHD3"/>
    <property type="match status" value="1"/>
</dbReference>
<dbReference type="InterPro" id="IPR030386">
    <property type="entry name" value="G_GB1_RHD3_dom"/>
</dbReference>
<feature type="transmembrane region" description="Helical" evidence="5">
    <location>
        <begin position="451"/>
        <end position="473"/>
    </location>
</feature>
<name>A0A8B8HQ54_VANTA</name>
<dbReference type="Gene3D" id="3.40.50.300">
    <property type="entry name" value="P-loop containing nucleotide triphosphate hydrolases"/>
    <property type="match status" value="1"/>
</dbReference>
<evidence type="ECO:0000256" key="4">
    <source>
        <dbReference type="PROSITE-ProRule" id="PRU01052"/>
    </source>
</evidence>